<dbReference type="InterPro" id="IPR012132">
    <property type="entry name" value="GMC_OxRdtase"/>
</dbReference>
<dbReference type="PANTHER" id="PTHR11552">
    <property type="entry name" value="GLUCOSE-METHANOL-CHOLINE GMC OXIDOREDUCTASE"/>
    <property type="match status" value="1"/>
</dbReference>
<accession>A0A3N4KK06</accession>
<protein>
    <submittedName>
        <fullName evidence="6">Alcohol oxidase</fullName>
    </submittedName>
</protein>
<dbReference type="GO" id="GO:0044550">
    <property type="term" value="P:secondary metabolite biosynthetic process"/>
    <property type="evidence" value="ECO:0007669"/>
    <property type="project" value="TreeGrafter"/>
</dbReference>
<dbReference type="InterPro" id="IPR036188">
    <property type="entry name" value="FAD/NAD-bd_sf"/>
</dbReference>
<dbReference type="InterPro" id="IPR000172">
    <property type="entry name" value="GMC_OxRdtase_N"/>
</dbReference>
<dbReference type="STRING" id="1392247.A0A3N4KK06"/>
<evidence type="ECO:0000313" key="6">
    <source>
        <dbReference type="EMBL" id="RPB10893.1"/>
    </source>
</evidence>
<dbReference type="InterPro" id="IPR007867">
    <property type="entry name" value="GMC_OxRtase_C"/>
</dbReference>
<evidence type="ECO:0000256" key="1">
    <source>
        <dbReference type="ARBA" id="ARBA00010790"/>
    </source>
</evidence>
<dbReference type="GO" id="GO:0050660">
    <property type="term" value="F:flavin adenine dinucleotide binding"/>
    <property type="evidence" value="ECO:0007669"/>
    <property type="project" value="InterPro"/>
</dbReference>
<comment type="similarity">
    <text evidence="1">Belongs to the GMC oxidoreductase family.</text>
</comment>
<feature type="binding site" evidence="3">
    <location>
        <position position="267"/>
    </location>
    <ligand>
        <name>FAD</name>
        <dbReference type="ChEBI" id="CHEBI:57692"/>
    </ligand>
</feature>
<evidence type="ECO:0000259" key="5">
    <source>
        <dbReference type="PROSITE" id="PS00624"/>
    </source>
</evidence>
<feature type="domain" description="Glucose-methanol-choline oxidoreductase N-terminal" evidence="5">
    <location>
        <begin position="304"/>
        <end position="318"/>
    </location>
</feature>
<keyword evidence="3" id="KW-0274">FAD</keyword>
<evidence type="ECO:0000256" key="2">
    <source>
        <dbReference type="PIRSR" id="PIRSR000137-1"/>
    </source>
</evidence>
<feature type="active site" description="Proton donor" evidence="2">
    <location>
        <position position="555"/>
    </location>
</feature>
<dbReference type="Gene3D" id="3.50.50.60">
    <property type="entry name" value="FAD/NAD(P)-binding domain"/>
    <property type="match status" value="1"/>
</dbReference>
<dbReference type="PANTHER" id="PTHR11552:SF115">
    <property type="entry name" value="DEHYDROGENASE XPTC-RELATED"/>
    <property type="match status" value="1"/>
</dbReference>
<evidence type="ECO:0000256" key="4">
    <source>
        <dbReference type="SAM" id="SignalP"/>
    </source>
</evidence>
<organism evidence="6 7">
    <name type="scientific">Morchella conica CCBAS932</name>
    <dbReference type="NCBI Taxonomy" id="1392247"/>
    <lineage>
        <taxon>Eukaryota</taxon>
        <taxon>Fungi</taxon>
        <taxon>Dikarya</taxon>
        <taxon>Ascomycota</taxon>
        <taxon>Pezizomycotina</taxon>
        <taxon>Pezizomycetes</taxon>
        <taxon>Pezizales</taxon>
        <taxon>Morchellaceae</taxon>
        <taxon>Morchella</taxon>
    </lineage>
</organism>
<feature type="binding site" evidence="3">
    <location>
        <begin position="49"/>
        <end position="50"/>
    </location>
    <ligand>
        <name>FAD</name>
        <dbReference type="ChEBI" id="CHEBI:57692"/>
    </ligand>
</feature>
<dbReference type="PIRSF" id="PIRSF000137">
    <property type="entry name" value="Alcohol_oxidase"/>
    <property type="match status" value="1"/>
</dbReference>
<dbReference type="SUPFAM" id="SSF54373">
    <property type="entry name" value="FAD-linked reductases, C-terminal domain"/>
    <property type="match status" value="1"/>
</dbReference>
<keyword evidence="3" id="KW-0285">Flavoprotein</keyword>
<reference evidence="6 7" key="1">
    <citation type="journal article" date="2018" name="Nat. Ecol. Evol.">
        <title>Pezizomycetes genomes reveal the molecular basis of ectomycorrhizal truffle lifestyle.</title>
        <authorList>
            <person name="Murat C."/>
            <person name="Payen T."/>
            <person name="Noel B."/>
            <person name="Kuo A."/>
            <person name="Morin E."/>
            <person name="Chen J."/>
            <person name="Kohler A."/>
            <person name="Krizsan K."/>
            <person name="Balestrini R."/>
            <person name="Da Silva C."/>
            <person name="Montanini B."/>
            <person name="Hainaut M."/>
            <person name="Levati E."/>
            <person name="Barry K.W."/>
            <person name="Belfiori B."/>
            <person name="Cichocki N."/>
            <person name="Clum A."/>
            <person name="Dockter R.B."/>
            <person name="Fauchery L."/>
            <person name="Guy J."/>
            <person name="Iotti M."/>
            <person name="Le Tacon F."/>
            <person name="Lindquist E.A."/>
            <person name="Lipzen A."/>
            <person name="Malagnac F."/>
            <person name="Mello A."/>
            <person name="Molinier V."/>
            <person name="Miyauchi S."/>
            <person name="Poulain J."/>
            <person name="Riccioni C."/>
            <person name="Rubini A."/>
            <person name="Sitrit Y."/>
            <person name="Splivallo R."/>
            <person name="Traeger S."/>
            <person name="Wang M."/>
            <person name="Zifcakova L."/>
            <person name="Wipf D."/>
            <person name="Zambonelli A."/>
            <person name="Paolocci F."/>
            <person name="Nowrousian M."/>
            <person name="Ottonello S."/>
            <person name="Baldrian P."/>
            <person name="Spatafora J.W."/>
            <person name="Henrissat B."/>
            <person name="Nagy L.G."/>
            <person name="Aury J.M."/>
            <person name="Wincker P."/>
            <person name="Grigoriev I.V."/>
            <person name="Bonfante P."/>
            <person name="Martin F.M."/>
        </authorList>
    </citation>
    <scope>NUCLEOTIDE SEQUENCE [LARGE SCALE GENOMIC DNA]</scope>
    <source>
        <strain evidence="6 7">CCBAS932</strain>
    </source>
</reference>
<dbReference type="Pfam" id="PF05199">
    <property type="entry name" value="GMC_oxred_C"/>
    <property type="match status" value="1"/>
</dbReference>
<keyword evidence="4" id="KW-0732">Signal</keyword>
<dbReference type="InParanoid" id="A0A3N4KK06"/>
<dbReference type="GO" id="GO:0016614">
    <property type="term" value="F:oxidoreductase activity, acting on CH-OH group of donors"/>
    <property type="evidence" value="ECO:0007669"/>
    <property type="project" value="InterPro"/>
</dbReference>
<dbReference type="Gene3D" id="3.30.560.10">
    <property type="entry name" value="Glucose Oxidase, domain 3"/>
    <property type="match status" value="1"/>
</dbReference>
<comment type="cofactor">
    <cofactor evidence="3">
        <name>FAD</name>
        <dbReference type="ChEBI" id="CHEBI:57692"/>
    </cofactor>
</comment>
<proteinExistence type="inferred from homology"/>
<dbReference type="PROSITE" id="PS00624">
    <property type="entry name" value="GMC_OXRED_2"/>
    <property type="match status" value="1"/>
</dbReference>
<feature type="binding site" evidence="3">
    <location>
        <position position="118"/>
    </location>
    <ligand>
        <name>FAD</name>
        <dbReference type="ChEBI" id="CHEBI:57692"/>
    </ligand>
</feature>
<feature type="signal peptide" evidence="4">
    <location>
        <begin position="1"/>
        <end position="22"/>
    </location>
</feature>
<gene>
    <name evidence="6" type="ORF">P167DRAFT_525112</name>
</gene>
<keyword evidence="7" id="KW-1185">Reference proteome</keyword>
<name>A0A3N4KK06_9PEZI</name>
<dbReference type="OrthoDB" id="269227at2759"/>
<sequence length="618" mass="66142">MARIHLATGLLATLSLISGGWAAPASLNIVGRDVALFANYDYIIVGGGTSGLTVADRLTEDADKTVLVIESGNLDDQEDSVLVPGLAGGTGKKYMYNMTCEPQPGINNRTYSFLAAHVVGGGTVVNGQAFDRGSRGDYDLWEALGNQGWGWEGLLPYFKKSETFTPSPPEIVKEWGIEYDRSAHGFKGPVMSSMPTYYYPAMKFVFKAWKQLGIPYSRDGTNGNALGAFYFSNSVDPVTRTRSYARTAHYEPVKGRPNLHLLTGQTVTKLVIEGKKASAVKFASSPTASTTTISAKKEIILAAGSGHTPQILQLSGIGPKTLLKSLGIPVVVDLPGVGANFQDHPSYYTAGLFTNDMNPSPANMSNATYAAEMLALYKYNRTGPYSSGFGTAAAFLTLPEIANKTRVSSLLNLIQRQDPSAHFPANTDATVIAGYKFQRTLLTSFMASGRIAVSENAFSALPGMLNSLQKPFSRGSIAINSTDPFANPVVDYRIFSNPADVEIFVDMIKSFRRVVGMPALKDLGPIITNPDPATVKSDEEIRAAIRANVVPTLAHPSCTCAMMKREHGGVVDAQLKVYGVKGLSIVDASVIPLIPATHLSSTVYAVAEKAADIIKARA</sequence>
<dbReference type="Pfam" id="PF00732">
    <property type="entry name" value="GMC_oxred_N"/>
    <property type="match status" value="1"/>
</dbReference>
<dbReference type="Proteomes" id="UP000277580">
    <property type="component" value="Unassembled WGS sequence"/>
</dbReference>
<feature type="chain" id="PRO_5018138944" evidence="4">
    <location>
        <begin position="23"/>
        <end position="618"/>
    </location>
</feature>
<dbReference type="AlphaFoldDB" id="A0A3N4KK06"/>
<dbReference type="EMBL" id="ML119139">
    <property type="protein sequence ID" value="RPB10893.1"/>
    <property type="molecule type" value="Genomic_DNA"/>
</dbReference>
<evidence type="ECO:0000313" key="7">
    <source>
        <dbReference type="Proteomes" id="UP000277580"/>
    </source>
</evidence>
<feature type="active site" description="Proton acceptor" evidence="2">
    <location>
        <position position="598"/>
    </location>
</feature>
<dbReference type="SUPFAM" id="SSF51905">
    <property type="entry name" value="FAD/NAD(P)-binding domain"/>
    <property type="match status" value="1"/>
</dbReference>
<evidence type="ECO:0000256" key="3">
    <source>
        <dbReference type="PIRSR" id="PIRSR000137-2"/>
    </source>
</evidence>